<reference evidence="2" key="1">
    <citation type="journal article" date="2008" name="Nat. Genet.">
        <title>The Pristionchus pacificus genome provides a unique perspective on nematode lifestyle and parasitism.</title>
        <authorList>
            <person name="Dieterich C."/>
            <person name="Clifton S.W."/>
            <person name="Schuster L.N."/>
            <person name="Chinwalla A."/>
            <person name="Delehaunty K."/>
            <person name="Dinkelacker I."/>
            <person name="Fulton L."/>
            <person name="Fulton R."/>
            <person name="Godfrey J."/>
            <person name="Minx P."/>
            <person name="Mitreva M."/>
            <person name="Roeseler W."/>
            <person name="Tian H."/>
            <person name="Witte H."/>
            <person name="Yang S.P."/>
            <person name="Wilson R.K."/>
            <person name="Sommer R.J."/>
        </authorList>
    </citation>
    <scope>NUCLEOTIDE SEQUENCE [LARGE SCALE GENOMIC DNA]</scope>
    <source>
        <strain evidence="2">PS312</strain>
    </source>
</reference>
<dbReference type="EnsemblMetazoa" id="PPA43461.1">
    <property type="protein sequence ID" value="PPA43461.1"/>
    <property type="gene ID" value="WBGene00281830"/>
</dbReference>
<proteinExistence type="predicted"/>
<accession>A0A2A6BGV1</accession>
<reference evidence="1" key="2">
    <citation type="submission" date="2022-06" db="UniProtKB">
        <authorList>
            <consortium name="EnsemblMetazoa"/>
        </authorList>
    </citation>
    <scope>IDENTIFICATION</scope>
    <source>
        <strain evidence="1">PS312</strain>
    </source>
</reference>
<keyword evidence="2" id="KW-1185">Reference proteome</keyword>
<dbReference type="AlphaFoldDB" id="A0A2A6BGV1"/>
<protein>
    <submittedName>
        <fullName evidence="1">Uncharacterized protein</fullName>
    </submittedName>
</protein>
<evidence type="ECO:0000313" key="2">
    <source>
        <dbReference type="Proteomes" id="UP000005239"/>
    </source>
</evidence>
<name>A0A2A6BGV1_PRIPA</name>
<evidence type="ECO:0000313" key="1">
    <source>
        <dbReference type="EnsemblMetazoa" id="PPA43461.1"/>
    </source>
</evidence>
<gene>
    <name evidence="1" type="primary">WBGene00281830</name>
</gene>
<accession>A0A8R1Z3Z4</accession>
<organism evidence="1 2">
    <name type="scientific">Pristionchus pacificus</name>
    <name type="common">Parasitic nematode worm</name>
    <dbReference type="NCBI Taxonomy" id="54126"/>
    <lineage>
        <taxon>Eukaryota</taxon>
        <taxon>Metazoa</taxon>
        <taxon>Ecdysozoa</taxon>
        <taxon>Nematoda</taxon>
        <taxon>Chromadorea</taxon>
        <taxon>Rhabditida</taxon>
        <taxon>Rhabditina</taxon>
        <taxon>Diplogasteromorpha</taxon>
        <taxon>Diplogasteroidea</taxon>
        <taxon>Neodiplogasteridae</taxon>
        <taxon>Pristionchus</taxon>
    </lineage>
</organism>
<sequence length="61" mass="7105">MERYRLCTAFGQRFIVDLEKGRRISEEVCAAPHITDAIRRLTELAATVREWEDRTSIPHSC</sequence>
<dbReference type="Proteomes" id="UP000005239">
    <property type="component" value="Unassembled WGS sequence"/>
</dbReference>